<protein>
    <submittedName>
        <fullName evidence="2">ISL3 family transposase</fullName>
    </submittedName>
</protein>
<dbReference type="PANTHER" id="PTHR33498:SF1">
    <property type="entry name" value="TRANSPOSASE FOR INSERTION SEQUENCE ELEMENT IS1557"/>
    <property type="match status" value="1"/>
</dbReference>
<evidence type="ECO:0000313" key="2">
    <source>
        <dbReference type="EMBL" id="MEY8016477.1"/>
    </source>
</evidence>
<gene>
    <name evidence="2" type="ORF">AB8998_16485</name>
</gene>
<proteinExistence type="predicted"/>
<dbReference type="Proteomes" id="UP001564760">
    <property type="component" value="Unassembled WGS sequence"/>
</dbReference>
<sequence length="229" mass="26438">MDYIADERRQASLDGYFDRFTPEQLAGIEAVAMDMWEPFAASVRAHLSDAENKIVFDRYHLMGYLTKAVDTVRKAENRALAAAGDKSLAGSKYLWLYSAENLPDRHQDRFATLRSGDLKTARAWAIKESLRHFWSYQRRGWAAKHFKRWYFWATHCRLKPIIDAAKTLKRHEAGLLSYFAHRITNAGAEGLNSRIQAIRVSARGYRNREHFKTAIYFHLGGLQLYPAIP</sequence>
<organism evidence="2 3">
    <name type="scientific">Mycobacterium servetii</name>
    <dbReference type="NCBI Taxonomy" id="3237418"/>
    <lineage>
        <taxon>Bacteria</taxon>
        <taxon>Bacillati</taxon>
        <taxon>Actinomycetota</taxon>
        <taxon>Actinomycetes</taxon>
        <taxon>Mycobacteriales</taxon>
        <taxon>Mycobacteriaceae</taxon>
        <taxon>Mycobacterium</taxon>
    </lineage>
</organism>
<dbReference type="NCBIfam" id="NF033550">
    <property type="entry name" value="transpos_ISL3"/>
    <property type="match status" value="1"/>
</dbReference>
<dbReference type="InterPro" id="IPR002560">
    <property type="entry name" value="Transposase_DDE"/>
</dbReference>
<dbReference type="Pfam" id="PF01610">
    <property type="entry name" value="DDE_Tnp_ISL3"/>
    <property type="match status" value="1"/>
</dbReference>
<dbReference type="InterPro" id="IPR047951">
    <property type="entry name" value="Transpos_ISL3"/>
</dbReference>
<accession>A0ABV4C3B5</accession>
<feature type="domain" description="Transposase IS204/IS1001/IS1096/IS1165 DDE" evidence="1">
    <location>
        <begin position="4"/>
        <end position="215"/>
    </location>
</feature>
<dbReference type="EMBL" id="JBGEDP010000001">
    <property type="protein sequence ID" value="MEY8016477.1"/>
    <property type="molecule type" value="Genomic_DNA"/>
</dbReference>
<reference evidence="2 3" key="1">
    <citation type="submission" date="2024-08" db="EMBL/GenBank/DDBJ databases">
        <title>Mycobacterium servetensis sp. nov., a novel rapid-growing mycobacterial species recovered from a human patient in Zaragoza, Spain.</title>
        <authorList>
            <person name="Tristancho-Baro A.I."/>
            <person name="Buenestado-Serrano S."/>
            <person name="Garcia De Viedma D."/>
            <person name="Milagro-Beamonte A."/>
            <person name="Burillo N."/>
            <person name="Sanz S."/>
            <person name="Lopez-Calleja A.I."/>
            <person name="Penas-Utrilla D."/>
            <person name="Guardingo M."/>
            <person name="Garcia M.J."/>
            <person name="Vinuelas-Bayon J."/>
        </authorList>
    </citation>
    <scope>NUCLEOTIDE SEQUENCE [LARGE SCALE GENOMIC DNA]</scope>
    <source>
        <strain evidence="3">HUMS_12744610</strain>
    </source>
</reference>
<dbReference type="PANTHER" id="PTHR33498">
    <property type="entry name" value="TRANSPOSASE FOR INSERTION SEQUENCE ELEMENT IS1557"/>
    <property type="match status" value="1"/>
</dbReference>
<dbReference type="RefSeq" id="WP_369738834.1">
    <property type="nucleotide sequence ID" value="NZ_JBGEDP010000001.1"/>
</dbReference>
<comment type="caution">
    <text evidence="2">The sequence shown here is derived from an EMBL/GenBank/DDBJ whole genome shotgun (WGS) entry which is preliminary data.</text>
</comment>
<evidence type="ECO:0000313" key="3">
    <source>
        <dbReference type="Proteomes" id="UP001564760"/>
    </source>
</evidence>
<keyword evidence="3" id="KW-1185">Reference proteome</keyword>
<name>A0ABV4C3B5_9MYCO</name>
<evidence type="ECO:0000259" key="1">
    <source>
        <dbReference type="Pfam" id="PF01610"/>
    </source>
</evidence>